<evidence type="ECO:0000313" key="2">
    <source>
        <dbReference type="Proteomes" id="UP000298652"/>
    </source>
</evidence>
<dbReference type="Proteomes" id="UP000298652">
    <property type="component" value="Chromosome 9"/>
</dbReference>
<proteinExistence type="predicted"/>
<keyword evidence="2" id="KW-1185">Reference proteome</keyword>
<dbReference type="Gramene" id="TKV93050">
    <property type="protein sequence ID" value="TKV93050"/>
    <property type="gene ID" value="SEVIR_9G200766v2"/>
</dbReference>
<accession>A0A4U6SW78</accession>
<name>A0A4U6SW78_SETVI</name>
<dbReference type="EMBL" id="CM016560">
    <property type="protein sequence ID" value="TKV93050.1"/>
    <property type="molecule type" value="Genomic_DNA"/>
</dbReference>
<reference evidence="1" key="1">
    <citation type="submission" date="2019-03" db="EMBL/GenBank/DDBJ databases">
        <title>WGS assembly of Setaria viridis.</title>
        <authorList>
            <person name="Huang P."/>
            <person name="Jenkins J."/>
            <person name="Grimwood J."/>
            <person name="Barry K."/>
            <person name="Healey A."/>
            <person name="Mamidi S."/>
            <person name="Sreedasyam A."/>
            <person name="Shu S."/>
            <person name="Feldman M."/>
            <person name="Wu J."/>
            <person name="Yu Y."/>
            <person name="Chen C."/>
            <person name="Johnson J."/>
            <person name="Rokhsar D."/>
            <person name="Baxter I."/>
            <person name="Schmutz J."/>
            <person name="Brutnell T."/>
            <person name="Kellogg E."/>
        </authorList>
    </citation>
    <scope>NUCLEOTIDE SEQUENCE [LARGE SCALE GENOMIC DNA]</scope>
</reference>
<evidence type="ECO:0000313" key="1">
    <source>
        <dbReference type="EMBL" id="TKV93050.1"/>
    </source>
</evidence>
<sequence length="38" mass="4342">MPIVTLGPGFVFLLLPPFQITKDNYCYSFLDTLLFLCT</sequence>
<organism evidence="1 2">
    <name type="scientific">Setaria viridis</name>
    <name type="common">Green bristlegrass</name>
    <name type="synonym">Setaria italica subsp. viridis</name>
    <dbReference type="NCBI Taxonomy" id="4556"/>
    <lineage>
        <taxon>Eukaryota</taxon>
        <taxon>Viridiplantae</taxon>
        <taxon>Streptophyta</taxon>
        <taxon>Embryophyta</taxon>
        <taxon>Tracheophyta</taxon>
        <taxon>Spermatophyta</taxon>
        <taxon>Magnoliopsida</taxon>
        <taxon>Liliopsida</taxon>
        <taxon>Poales</taxon>
        <taxon>Poaceae</taxon>
        <taxon>PACMAD clade</taxon>
        <taxon>Panicoideae</taxon>
        <taxon>Panicodae</taxon>
        <taxon>Paniceae</taxon>
        <taxon>Cenchrinae</taxon>
        <taxon>Setaria</taxon>
    </lineage>
</organism>
<gene>
    <name evidence="1" type="ORF">SEVIR_9G200766v2</name>
</gene>
<dbReference type="AlphaFoldDB" id="A0A4U6SW78"/>
<protein>
    <submittedName>
        <fullName evidence="1">Uncharacterized protein</fullName>
    </submittedName>
</protein>